<evidence type="ECO:0000256" key="10">
    <source>
        <dbReference type="ARBA" id="ARBA00048028"/>
    </source>
</evidence>
<dbReference type="PANTHER" id="PTHR11911:SF111">
    <property type="entry name" value="INOSINE-5'-MONOPHOSPHATE DEHYDROGENASE"/>
    <property type="match status" value="1"/>
</dbReference>
<feature type="region of interest" description="Disordered" evidence="15">
    <location>
        <begin position="1359"/>
        <end position="1382"/>
    </location>
</feature>
<dbReference type="PROSITE" id="PS00487">
    <property type="entry name" value="IMP_DH_GMP_RED"/>
    <property type="match status" value="1"/>
</dbReference>
<accession>A0ABQ8J292</accession>
<dbReference type="InterPro" id="IPR013785">
    <property type="entry name" value="Aldolase_TIM"/>
</dbReference>
<dbReference type="PROSITE" id="PS51371">
    <property type="entry name" value="CBS"/>
    <property type="match status" value="2"/>
</dbReference>
<dbReference type="Proteomes" id="UP000887458">
    <property type="component" value="Unassembled WGS sequence"/>
</dbReference>
<feature type="domain" description="CBS" evidence="17">
    <location>
        <begin position="116"/>
        <end position="175"/>
    </location>
</feature>
<dbReference type="SUPFAM" id="SSF51412">
    <property type="entry name" value="Inosine monophosphate dehydrogenase (IMPDH)"/>
    <property type="match status" value="1"/>
</dbReference>
<dbReference type="HAMAP" id="MF_01964">
    <property type="entry name" value="IMPDH"/>
    <property type="match status" value="1"/>
</dbReference>
<evidence type="ECO:0000256" key="2">
    <source>
        <dbReference type="ARBA" id="ARBA00005502"/>
    </source>
</evidence>
<keyword evidence="7 11" id="KW-0560">Oxidoreductase</keyword>
<comment type="cofactor">
    <cofactor evidence="1 11">
        <name>K(+)</name>
        <dbReference type="ChEBI" id="CHEBI:29103"/>
    </cofactor>
</comment>
<feature type="compositionally biased region" description="Low complexity" evidence="15">
    <location>
        <begin position="1278"/>
        <end position="1291"/>
    </location>
</feature>
<dbReference type="PROSITE" id="PS50086">
    <property type="entry name" value="TBC_RABGAP"/>
    <property type="match status" value="1"/>
</dbReference>
<feature type="binding site" description="in other chain" evidence="11">
    <location>
        <position position="333"/>
    </location>
    <ligand>
        <name>K(+)</name>
        <dbReference type="ChEBI" id="CHEBI:29103"/>
        <note>ligand shared between two tetrameric partners</note>
    </ligand>
</feature>
<dbReference type="Gene3D" id="1.10.8.270">
    <property type="entry name" value="putative rabgap domain of human tbc1 domain family member 14 like domains"/>
    <property type="match status" value="1"/>
</dbReference>
<dbReference type="CDD" id="cd00381">
    <property type="entry name" value="IMPDH"/>
    <property type="match status" value="1"/>
</dbReference>
<feature type="region of interest" description="Disordered" evidence="15">
    <location>
        <begin position="1274"/>
        <end position="1301"/>
    </location>
</feature>
<dbReference type="InterPro" id="IPR046342">
    <property type="entry name" value="CBS_dom_sf"/>
</dbReference>
<evidence type="ECO:0000256" key="15">
    <source>
        <dbReference type="SAM" id="MobiDB-lite"/>
    </source>
</evidence>
<evidence type="ECO:0000256" key="8">
    <source>
        <dbReference type="ARBA" id="ARBA00023027"/>
    </source>
</evidence>
<dbReference type="Pfam" id="PF15733">
    <property type="entry name" value="DUF4682"/>
    <property type="match status" value="1"/>
</dbReference>
<reference evidence="18 19" key="2">
    <citation type="journal article" date="2022" name="Mol. Biol. Evol.">
        <title>Comparative Genomics Reveals Insights into the Divergent Evolution of Astigmatic Mites and Household Pest Adaptations.</title>
        <authorList>
            <person name="Xiong Q."/>
            <person name="Wan A.T."/>
            <person name="Liu X."/>
            <person name="Fung C.S."/>
            <person name="Xiao X."/>
            <person name="Malainual N."/>
            <person name="Hou J."/>
            <person name="Wang L."/>
            <person name="Wang M."/>
            <person name="Yang K.Y."/>
            <person name="Cui Y."/>
            <person name="Leung E.L."/>
            <person name="Nong W."/>
            <person name="Shin S.K."/>
            <person name="Au S.W."/>
            <person name="Jeong K.Y."/>
            <person name="Chew F.T."/>
            <person name="Hui J.H."/>
            <person name="Leung T.F."/>
            <person name="Tungtrongchitr A."/>
            <person name="Zhong N."/>
            <person name="Liu Z."/>
            <person name="Tsui S.K."/>
        </authorList>
    </citation>
    <scope>NUCLEOTIDE SEQUENCE [LARGE SCALE GENOMIC DNA]</scope>
    <source>
        <strain evidence="18">Derp</strain>
    </source>
</reference>
<comment type="subunit">
    <text evidence="11">Homotetramer.</text>
</comment>
<keyword evidence="4 11" id="KW-0332">GMP biosynthesis</keyword>
<dbReference type="EC" id="1.1.1.205" evidence="11 13"/>
<feature type="binding site" evidence="11">
    <location>
        <position position="331"/>
    </location>
    <ligand>
        <name>IMP</name>
        <dbReference type="ChEBI" id="CHEBI:58053"/>
    </ligand>
</feature>
<feature type="binding site" description="in other chain" evidence="11">
    <location>
        <position position="330"/>
    </location>
    <ligand>
        <name>K(+)</name>
        <dbReference type="ChEBI" id="CHEBI:29103"/>
        <note>ligand shared between two tetrameric partners</note>
    </ligand>
</feature>
<dbReference type="InterPro" id="IPR035969">
    <property type="entry name" value="Rab-GAP_TBC_sf"/>
</dbReference>
<dbReference type="InterPro" id="IPR000644">
    <property type="entry name" value="CBS_dom"/>
</dbReference>
<dbReference type="SMART" id="SM00164">
    <property type="entry name" value="TBC"/>
    <property type="match status" value="1"/>
</dbReference>
<dbReference type="InterPro" id="IPR032738">
    <property type="entry name" value="Tbc1d30_C"/>
</dbReference>
<sequence length="1382" mass="155618">MVSLEDLSSINSDNFEADGLTAHQLFGSGDGLTYNDFLVLPGYIDFAADQVRITTQLTKSIQLNTPLVSSPMDTVTESDMAIAMALCGGIGIIHHNCTAEFQAQEVVKVKKYKHGFIRDPVCLTPTHCVRDVLKVKNEKGFTGIPITDTGKLGGKLLGIVTSRDIDFKMKEIMDEPLQSLMTDFADLTTAYEGISLEDAVKVMEKTKKGKLPIIDKEGHLTSLISRTDIKKQRDYPFASKDANDQLLVGAAIGTRDNDKERLARLAEAGVDLVVLDSSQGNSIYQINMIQFIKKTYPQIQVIAGNVVTQKQAHNLIKAGADALRVGMGSGSICITQEVMACGRPQATAVYKVSNYARKFGVPIIADGGITSVGHILKALALGAGGCMMGSMLAGTTEAPGEYYYSNGVRVKKYRGMGSIDAMESKDGEGSRQRYFQSDNENVRVAQGVSGAIVDKGSIHRFVPYLVNGIRYGCQDMGVRSLEQLREQMYSGVLKFEKRTASAQIEGGQYLLADLLRQIYVNWPDARSRSCSLNGDHQETTFNEPALNRFQLENKNAKQLKQFVQQLKRQLLRKNERLMRLLRERDDHQQQQQYMLIWLDHLAKSQCFSSIGMEINPESGGNSNQKHRPRNSTTTTTTEPDDNYERLEVKRLLQINPTDESGFEQWHNAMRMVARLPGGIPISFRRKLWLTLADRRLNQRQIDWHQTFDKCFSEHHNPEDEELGIQIVKDLHRTGCSLFASERRDNQALLKQVLLAYARFNQTVGYCQGFNMLAAIVLEVMEGNVHQALKVMIYLIEHVLPESYFTNNLRGLSVDMVVFRDLMHIKLPELAGHLDRLQQDSYEPTLGIYYEPPLINAFTMQWFLTLFATCLPKSTVMRIWDLILVEGNEILLRTALVIWDSLSDRIMAVTTADEFYSIMDVLTRELIEFGLADSNQLIGAICNVAPFPFPRLAEMRDSYYYNISPFNASINQLKNGLVNMFNTSMQMLLEDEPQSRSSTDNDETVNWIDDQILLLNLYLNQSQPAYKWKNSPNRSPIHSIADSGSNLIDSIRKQIHGQPINVGSLDVSLLKKQYVKLKQRQRQVQIILKEGFQNKQPYSGEDNSNTNKTTFSMARLLSGKKPLHNSRSHHGSEPVTGKSFVSRTQFNQCVYPGSSIVFKRSNTFASLPVHGNHTQQQQPTITDRNYKVNGKPTCNVIVQIQPPRSPSNENHGDCQMERKRSITPRLTKHSSGSSTSTELCDEILGIDQDDDDVLDLEYYDYSKQNVDRIGTVADDTNRLSSTSPSSSSLSLLRQQHRKPSSLSDIEEFIRHQSQQQESDEHELFTVTSNNGSFGSGTHFNDDDYDDDYDEWSYGQVFTTANNRTDRSATGDHTNDNSENLTKR</sequence>
<evidence type="ECO:0000256" key="4">
    <source>
        <dbReference type="ARBA" id="ARBA00022749"/>
    </source>
</evidence>
<feature type="coiled-coil region" evidence="14">
    <location>
        <begin position="546"/>
        <end position="590"/>
    </location>
</feature>
<dbReference type="InterPro" id="IPR015875">
    <property type="entry name" value="IMP_DH/GMP_Rdtase_CS"/>
</dbReference>
<dbReference type="Pfam" id="PF00566">
    <property type="entry name" value="RabGAP-TBC"/>
    <property type="match status" value="1"/>
</dbReference>
<keyword evidence="19" id="KW-1185">Reference proteome</keyword>
<dbReference type="Pfam" id="PF00571">
    <property type="entry name" value="CBS"/>
    <property type="match status" value="2"/>
</dbReference>
<keyword evidence="14" id="KW-0175">Coiled coil</keyword>
<feature type="binding site" evidence="11">
    <location>
        <begin position="326"/>
        <end position="328"/>
    </location>
    <ligand>
        <name>NAD(+)</name>
        <dbReference type="ChEBI" id="CHEBI:57540"/>
    </ligand>
</feature>
<evidence type="ECO:0000313" key="19">
    <source>
        <dbReference type="Proteomes" id="UP000887458"/>
    </source>
</evidence>
<gene>
    <name evidence="18" type="primary">IMPDH2</name>
    <name evidence="18" type="ORF">DERP_012152</name>
</gene>
<dbReference type="Gene3D" id="3.20.20.70">
    <property type="entry name" value="Aldolase class I"/>
    <property type="match status" value="1"/>
</dbReference>
<feature type="active site" description="Thioimidate intermediate" evidence="11">
    <location>
        <position position="333"/>
    </location>
</feature>
<keyword evidence="3 11" id="KW-0479">Metal-binding</keyword>
<evidence type="ECO:0000256" key="7">
    <source>
        <dbReference type="ARBA" id="ARBA00023002"/>
    </source>
</evidence>
<feature type="domain" description="CBS" evidence="17">
    <location>
        <begin position="181"/>
        <end position="239"/>
    </location>
</feature>
<dbReference type="InterPro" id="IPR005990">
    <property type="entry name" value="IMP_DH"/>
</dbReference>
<name>A0ABQ8J292_DERPT</name>
<evidence type="ECO:0000256" key="3">
    <source>
        <dbReference type="ARBA" id="ARBA00022723"/>
    </source>
</evidence>
<dbReference type="NCBIfam" id="TIGR01302">
    <property type="entry name" value="IMP_dehydrog"/>
    <property type="match status" value="1"/>
</dbReference>
<reference evidence="18 19" key="1">
    <citation type="journal article" date="2018" name="J. Allergy Clin. Immunol.">
        <title>High-quality assembly of Dermatophagoides pteronyssinus genome and transcriptome reveals a wide range of novel allergens.</title>
        <authorList>
            <person name="Liu X.Y."/>
            <person name="Yang K.Y."/>
            <person name="Wang M.Q."/>
            <person name="Kwok J.S."/>
            <person name="Zeng X."/>
            <person name="Yang Z."/>
            <person name="Xiao X.J."/>
            <person name="Lau C.P."/>
            <person name="Li Y."/>
            <person name="Huang Z.M."/>
            <person name="Ba J.G."/>
            <person name="Yim A.K."/>
            <person name="Ouyang C.Y."/>
            <person name="Ngai S.M."/>
            <person name="Chan T.F."/>
            <person name="Leung E.L."/>
            <person name="Liu L."/>
            <person name="Liu Z.G."/>
            <person name="Tsui S.K."/>
        </authorList>
    </citation>
    <scope>NUCLEOTIDE SEQUENCE [LARGE SCALE GENOMIC DNA]</scope>
    <source>
        <strain evidence="18">Derp</strain>
    </source>
</reference>
<dbReference type="SMART" id="SM01240">
    <property type="entry name" value="IMPDH"/>
    <property type="match status" value="1"/>
</dbReference>
<evidence type="ECO:0000259" key="17">
    <source>
        <dbReference type="PROSITE" id="PS51371"/>
    </source>
</evidence>
<keyword evidence="11" id="KW-0963">Cytoplasm</keyword>
<protein>
    <recommendedName>
        <fullName evidence="11 13">Inosine-5'-monophosphate dehydrogenase</fullName>
        <shortName evidence="11">IMP dehydrogenase</shortName>
        <shortName evidence="11">IMPD</shortName>
        <shortName evidence="11">IMPDH</shortName>
        <ecNumber evidence="11 13">1.1.1.205</ecNumber>
    </recommendedName>
</protein>
<dbReference type="SUPFAM" id="SSF47923">
    <property type="entry name" value="Ypt/Rab-GAP domain of gyp1p"/>
    <property type="match status" value="2"/>
</dbReference>
<comment type="caution">
    <text evidence="18">The sequence shown here is derived from an EMBL/GenBank/DDBJ whole genome shotgun (WGS) entry which is preliminary data.</text>
</comment>
<feature type="binding site" description="in other chain" evidence="11">
    <location>
        <position position="328"/>
    </location>
    <ligand>
        <name>K(+)</name>
        <dbReference type="ChEBI" id="CHEBI:29103"/>
        <note>ligand shared between two tetrameric partners</note>
    </ligand>
</feature>
<comment type="similarity">
    <text evidence="2 11">Belongs to the IMPDH/GMPR family.</text>
</comment>
<dbReference type="Pfam" id="PF00478">
    <property type="entry name" value="IMPDH"/>
    <property type="match status" value="1"/>
</dbReference>
<comment type="activity regulation">
    <text evidence="11">Mycophenolic acid (MPA) is a non-competitive inhibitor that prevents formation of the closed enzyme conformation by binding to the same site as the amobile flap. In contrast, mizoribine monophosphate (MZP) is a competitive inhibitor that induces the closed conformation. MPA is a potent inhibitor of mammalian IMPDHs but a poor inhibitor of the bacterial enzymes. MZP is a more potent inhibitor of bacterial IMPDH.</text>
</comment>
<keyword evidence="5 11" id="KW-0658">Purine biosynthesis</keyword>
<evidence type="ECO:0000259" key="16">
    <source>
        <dbReference type="PROSITE" id="PS50086"/>
    </source>
</evidence>
<comment type="pathway">
    <text evidence="11 13">Purine metabolism; XMP biosynthesis via de novo pathway; XMP from IMP: step 1/1.</text>
</comment>
<evidence type="ECO:0000256" key="14">
    <source>
        <dbReference type="SAM" id="Coils"/>
    </source>
</evidence>
<evidence type="ECO:0000256" key="12">
    <source>
        <dbReference type="PROSITE-ProRule" id="PRU00703"/>
    </source>
</evidence>
<evidence type="ECO:0000256" key="13">
    <source>
        <dbReference type="RuleBase" id="RU003928"/>
    </source>
</evidence>
<dbReference type="CDD" id="cd04601">
    <property type="entry name" value="CBS_pair_IMPDH"/>
    <property type="match status" value="1"/>
</dbReference>
<keyword evidence="8 11" id="KW-0520">NAD</keyword>
<dbReference type="SMART" id="SM00116">
    <property type="entry name" value="CBS"/>
    <property type="match status" value="2"/>
</dbReference>
<dbReference type="SUPFAM" id="SSF54631">
    <property type="entry name" value="CBS-domain pair"/>
    <property type="match status" value="1"/>
</dbReference>
<evidence type="ECO:0000256" key="9">
    <source>
        <dbReference type="ARBA" id="ARBA00023122"/>
    </source>
</evidence>
<feature type="binding site" evidence="11">
    <location>
        <begin position="389"/>
        <end position="390"/>
    </location>
    <ligand>
        <name>IMP</name>
        <dbReference type="ChEBI" id="CHEBI:58053"/>
    </ligand>
</feature>
<feature type="compositionally biased region" description="Basic and acidic residues" evidence="15">
    <location>
        <begin position="1209"/>
        <end position="1219"/>
    </location>
</feature>
<feature type="binding site" evidence="11">
    <location>
        <begin position="366"/>
        <end position="368"/>
    </location>
    <ligand>
        <name>IMP</name>
        <dbReference type="ChEBI" id="CHEBI:58053"/>
    </ligand>
</feature>
<dbReference type="InterPro" id="IPR000195">
    <property type="entry name" value="Rab-GAP-TBC_dom"/>
</dbReference>
<comment type="caution">
    <text evidence="11">Lacks conserved residue(s) required for the propagation of feature annotation.</text>
</comment>
<feature type="binding site" evidence="11">
    <location>
        <position position="446"/>
    </location>
    <ligand>
        <name>IMP</name>
        <dbReference type="ChEBI" id="CHEBI:58053"/>
    </ligand>
</feature>
<keyword evidence="6 11" id="KW-0630">Potassium</keyword>
<feature type="compositionally biased region" description="Basic and acidic residues" evidence="15">
    <location>
        <begin position="1362"/>
        <end position="1382"/>
    </location>
</feature>
<feature type="region of interest" description="Disordered" evidence="15">
    <location>
        <begin position="1199"/>
        <end position="1233"/>
    </location>
</feature>
<evidence type="ECO:0000256" key="6">
    <source>
        <dbReference type="ARBA" id="ARBA00022958"/>
    </source>
</evidence>
<feature type="active site" description="Proton acceptor" evidence="11">
    <location>
        <position position="433"/>
    </location>
</feature>
<feature type="region of interest" description="Disordered" evidence="15">
    <location>
        <begin position="612"/>
        <end position="642"/>
    </location>
</feature>
<dbReference type="Gene3D" id="1.10.472.80">
    <property type="entry name" value="Ypt/Rab-GAP domain of gyp1p, domain 3"/>
    <property type="match status" value="1"/>
</dbReference>
<evidence type="ECO:0000256" key="11">
    <source>
        <dbReference type="HAMAP-Rule" id="MF_03156"/>
    </source>
</evidence>
<evidence type="ECO:0000256" key="1">
    <source>
        <dbReference type="ARBA" id="ARBA00001958"/>
    </source>
</evidence>
<comment type="catalytic activity">
    <reaction evidence="10 11 13">
        <text>IMP + NAD(+) + H2O = XMP + NADH + H(+)</text>
        <dbReference type="Rhea" id="RHEA:11708"/>
        <dbReference type="ChEBI" id="CHEBI:15377"/>
        <dbReference type="ChEBI" id="CHEBI:15378"/>
        <dbReference type="ChEBI" id="CHEBI:57464"/>
        <dbReference type="ChEBI" id="CHEBI:57540"/>
        <dbReference type="ChEBI" id="CHEBI:57945"/>
        <dbReference type="ChEBI" id="CHEBI:58053"/>
        <dbReference type="EC" id="1.1.1.205"/>
    </reaction>
</comment>
<feature type="binding site" evidence="11">
    <location>
        <position position="501"/>
    </location>
    <ligand>
        <name>K(+)</name>
        <dbReference type="ChEBI" id="CHEBI:29103"/>
        <note>ligand shared between two tetrameric partners</note>
    </ligand>
</feature>
<dbReference type="InterPro" id="IPR001093">
    <property type="entry name" value="IMP_DH_GMPRt"/>
</dbReference>
<evidence type="ECO:0000313" key="18">
    <source>
        <dbReference type="EMBL" id="KAH9416684.1"/>
    </source>
</evidence>
<comment type="subcellular location">
    <subcellularLocation>
        <location evidence="11">Cytoplasm</location>
    </subcellularLocation>
</comment>
<feature type="binding site" evidence="11">
    <location>
        <begin position="413"/>
        <end position="417"/>
    </location>
    <ligand>
        <name>IMP</name>
        <dbReference type="ChEBI" id="CHEBI:58053"/>
    </ligand>
</feature>
<evidence type="ECO:0000256" key="5">
    <source>
        <dbReference type="ARBA" id="ARBA00022755"/>
    </source>
</evidence>
<comment type="function">
    <text evidence="11">Catalyzes the conversion of inosine 5'-phosphate (IMP) to xanthosine 5'-phosphate (XMP), the first committed and rate-limiting step in the de novo synthesis of guanine nucleotides, and therefore plays an important role in the regulation of cell growth.</text>
</comment>
<keyword evidence="9 12" id="KW-0129">CBS domain</keyword>
<dbReference type="EMBL" id="NJHN03000088">
    <property type="protein sequence ID" value="KAH9416684.1"/>
    <property type="molecule type" value="Genomic_DNA"/>
</dbReference>
<proteinExistence type="inferred from homology"/>
<organism evidence="18 19">
    <name type="scientific">Dermatophagoides pteronyssinus</name>
    <name type="common">European house dust mite</name>
    <dbReference type="NCBI Taxonomy" id="6956"/>
    <lineage>
        <taxon>Eukaryota</taxon>
        <taxon>Metazoa</taxon>
        <taxon>Ecdysozoa</taxon>
        <taxon>Arthropoda</taxon>
        <taxon>Chelicerata</taxon>
        <taxon>Arachnida</taxon>
        <taxon>Acari</taxon>
        <taxon>Acariformes</taxon>
        <taxon>Sarcoptiformes</taxon>
        <taxon>Astigmata</taxon>
        <taxon>Psoroptidia</taxon>
        <taxon>Analgoidea</taxon>
        <taxon>Pyroglyphidae</taxon>
        <taxon>Dermatophagoidinae</taxon>
        <taxon>Dermatophagoides</taxon>
    </lineage>
</organism>
<feature type="binding site" evidence="11">
    <location>
        <begin position="276"/>
        <end position="278"/>
    </location>
    <ligand>
        <name>NAD(+)</name>
        <dbReference type="ChEBI" id="CHEBI:57540"/>
    </ligand>
</feature>
<dbReference type="PANTHER" id="PTHR11911">
    <property type="entry name" value="INOSINE-5-MONOPHOSPHATE DEHYDROGENASE RELATED"/>
    <property type="match status" value="1"/>
</dbReference>
<feature type="domain" description="Rab-GAP TBC" evidence="16">
    <location>
        <begin position="678"/>
        <end position="886"/>
    </location>
</feature>